<feature type="transmembrane region" description="Helical" evidence="2">
    <location>
        <begin position="33"/>
        <end position="49"/>
    </location>
</feature>
<feature type="transmembrane region" description="Helical" evidence="2">
    <location>
        <begin position="55"/>
        <end position="76"/>
    </location>
</feature>
<proteinExistence type="predicted"/>
<feature type="region of interest" description="Disordered" evidence="1">
    <location>
        <begin position="1"/>
        <end position="23"/>
    </location>
</feature>
<feature type="transmembrane region" description="Helical" evidence="2">
    <location>
        <begin position="123"/>
        <end position="142"/>
    </location>
</feature>
<organism evidence="3 4">
    <name type="scientific">Micromonospora ureilytica</name>
    <dbReference type="NCBI Taxonomy" id="709868"/>
    <lineage>
        <taxon>Bacteria</taxon>
        <taxon>Bacillati</taxon>
        <taxon>Actinomycetota</taxon>
        <taxon>Actinomycetes</taxon>
        <taxon>Micromonosporales</taxon>
        <taxon>Micromonosporaceae</taxon>
        <taxon>Micromonospora</taxon>
    </lineage>
</organism>
<protein>
    <submittedName>
        <fullName evidence="3">Uncharacterized protein</fullName>
    </submittedName>
</protein>
<gene>
    <name evidence="3" type="ORF">DDE19_21300</name>
</gene>
<feature type="compositionally biased region" description="Basic and acidic residues" evidence="1">
    <location>
        <begin position="8"/>
        <end position="21"/>
    </location>
</feature>
<keyword evidence="2" id="KW-0812">Transmembrane</keyword>
<keyword evidence="2" id="KW-0472">Membrane</keyword>
<evidence type="ECO:0000256" key="1">
    <source>
        <dbReference type="SAM" id="MobiDB-lite"/>
    </source>
</evidence>
<evidence type="ECO:0000313" key="4">
    <source>
        <dbReference type="Proteomes" id="UP000278981"/>
    </source>
</evidence>
<sequence>MDTNPTPDEARQALRDVDRRRTQTATATGRSRWAWIAAGVLIAAYGVLTDQKPQFVRTWGVGFVVLLLLVAAVGNTRRGGALMRRPVRPRIAPDQASILWLALVLVLVIGATTVAAAMNVPHVAVWSGLAVGVLLAVAGPWWQRRVLTRALSR</sequence>
<evidence type="ECO:0000313" key="3">
    <source>
        <dbReference type="EMBL" id="RQX14977.1"/>
    </source>
</evidence>
<keyword evidence="2" id="KW-1133">Transmembrane helix</keyword>
<dbReference type="RefSeq" id="WP_124821088.1">
    <property type="nucleotide sequence ID" value="NZ_QDGB01000287.1"/>
</dbReference>
<dbReference type="Proteomes" id="UP000278981">
    <property type="component" value="Unassembled WGS sequence"/>
</dbReference>
<dbReference type="OrthoDB" id="3297319at2"/>
<accession>A0A3N9Y6C1</accession>
<feature type="transmembrane region" description="Helical" evidence="2">
    <location>
        <begin position="97"/>
        <end position="117"/>
    </location>
</feature>
<reference evidence="3 4" key="1">
    <citation type="submission" date="2018-04" db="EMBL/GenBank/DDBJ databases">
        <title>Micromonosporas from Atacama Desert.</title>
        <authorList>
            <person name="Carro L."/>
            <person name="Klenk H.-P."/>
            <person name="Goodfellow M."/>
        </authorList>
    </citation>
    <scope>NUCLEOTIDE SEQUENCE [LARGE SCALE GENOMIC DNA]</scope>
    <source>
        <strain evidence="3 4">LB19</strain>
    </source>
</reference>
<name>A0A3N9Y6C1_9ACTN</name>
<comment type="caution">
    <text evidence="3">The sequence shown here is derived from an EMBL/GenBank/DDBJ whole genome shotgun (WGS) entry which is preliminary data.</text>
</comment>
<dbReference type="AlphaFoldDB" id="A0A3N9Y6C1"/>
<evidence type="ECO:0000256" key="2">
    <source>
        <dbReference type="SAM" id="Phobius"/>
    </source>
</evidence>
<dbReference type="EMBL" id="QDGB01000287">
    <property type="protein sequence ID" value="RQX14977.1"/>
    <property type="molecule type" value="Genomic_DNA"/>
</dbReference>